<dbReference type="CDD" id="cd05483">
    <property type="entry name" value="retropepsin_like_bacteria"/>
    <property type="match status" value="1"/>
</dbReference>
<keyword evidence="2" id="KW-1185">Reference proteome</keyword>
<reference evidence="1 2" key="1">
    <citation type="submission" date="2017-04" db="EMBL/GenBank/DDBJ databases">
        <authorList>
            <person name="Afonso C.L."/>
            <person name="Miller P.J."/>
            <person name="Scott M.A."/>
            <person name="Spackman E."/>
            <person name="Goraichik I."/>
            <person name="Dimitrov K.M."/>
            <person name="Suarez D.L."/>
            <person name="Swayne D.E."/>
        </authorList>
    </citation>
    <scope>NUCLEOTIDE SEQUENCE [LARGE SCALE GENOMIC DNA]</scope>
    <source>
        <strain evidence="1 2">B5P</strain>
    </source>
</reference>
<keyword evidence="1" id="KW-0378">Hydrolase</keyword>
<dbReference type="Gene3D" id="2.40.70.10">
    <property type="entry name" value="Acid Proteases"/>
    <property type="match status" value="1"/>
</dbReference>
<evidence type="ECO:0000313" key="2">
    <source>
        <dbReference type="Proteomes" id="UP000193083"/>
    </source>
</evidence>
<organism evidence="1 2">
    <name type="scientific">Mesorhizobium australicum</name>
    <dbReference type="NCBI Taxonomy" id="536018"/>
    <lineage>
        <taxon>Bacteria</taxon>
        <taxon>Pseudomonadati</taxon>
        <taxon>Pseudomonadota</taxon>
        <taxon>Alphaproteobacteria</taxon>
        <taxon>Hyphomicrobiales</taxon>
        <taxon>Phyllobacteriaceae</taxon>
        <taxon>Mesorhizobium</taxon>
    </lineage>
</organism>
<dbReference type="InterPro" id="IPR034122">
    <property type="entry name" value="Retropepsin-like_bacterial"/>
</dbReference>
<dbReference type="InterPro" id="IPR001969">
    <property type="entry name" value="Aspartic_peptidase_AS"/>
</dbReference>
<protein>
    <submittedName>
        <fullName evidence="1">Aspartyl protease family protein</fullName>
    </submittedName>
</protein>
<sequence length="173" mass="18449">MRTILLLGALIGVSASVPYFLDIGPHDPEVVPIEVAAPAAPARPAEAPPTGRKVAIPADQAGHFRTELRFNGRRVEGLIDTGATLIAMNETTARKVGVAVPRTAFKHEINTANGKTKAAVVRIDTVEIGRIRVSDVDAVVLEDEALSGILVGMSLLRQLTRFEVKDGTLLLEQ</sequence>
<keyword evidence="1" id="KW-0645">Protease</keyword>
<dbReference type="Proteomes" id="UP000193083">
    <property type="component" value="Unassembled WGS sequence"/>
</dbReference>
<dbReference type="InterPro" id="IPR011969">
    <property type="entry name" value="Clan_AA_Asp_peptidase_C"/>
</dbReference>
<dbReference type="GO" id="GO:0004190">
    <property type="term" value="F:aspartic-type endopeptidase activity"/>
    <property type="evidence" value="ECO:0007669"/>
    <property type="project" value="InterPro"/>
</dbReference>
<dbReference type="RefSeq" id="WP_244561680.1">
    <property type="nucleotide sequence ID" value="NZ_FXBL01000004.1"/>
</dbReference>
<dbReference type="Pfam" id="PF13975">
    <property type="entry name" value="gag-asp_proteas"/>
    <property type="match status" value="1"/>
</dbReference>
<dbReference type="GO" id="GO:0006508">
    <property type="term" value="P:proteolysis"/>
    <property type="evidence" value="ECO:0007669"/>
    <property type="project" value="UniProtKB-KW"/>
</dbReference>
<dbReference type="NCBIfam" id="TIGR02281">
    <property type="entry name" value="clan_AA_DTGA"/>
    <property type="match status" value="1"/>
</dbReference>
<evidence type="ECO:0000313" key="1">
    <source>
        <dbReference type="EMBL" id="SMH34281.1"/>
    </source>
</evidence>
<proteinExistence type="predicted"/>
<dbReference type="SUPFAM" id="SSF50630">
    <property type="entry name" value="Acid proteases"/>
    <property type="match status" value="1"/>
</dbReference>
<dbReference type="AlphaFoldDB" id="A0A1X7N9N9"/>
<accession>A0A1X7N9N9</accession>
<dbReference type="EMBL" id="FXBL01000004">
    <property type="protein sequence ID" value="SMH34281.1"/>
    <property type="molecule type" value="Genomic_DNA"/>
</dbReference>
<dbReference type="InterPro" id="IPR021109">
    <property type="entry name" value="Peptidase_aspartic_dom_sf"/>
</dbReference>
<name>A0A1X7N9N9_9HYPH</name>
<gene>
    <name evidence="1" type="ORF">SAMN02982922_1487</name>
</gene>
<dbReference type="PROSITE" id="PS00141">
    <property type="entry name" value="ASP_PROTEASE"/>
    <property type="match status" value="1"/>
</dbReference>